<proteinExistence type="predicted"/>
<dbReference type="KEGG" id="dhy:DESAM_20267"/>
<dbReference type="RefSeq" id="WP_015335168.1">
    <property type="nucleotide sequence ID" value="NC_020055.1"/>
</dbReference>
<dbReference type="EMBL" id="FO203522">
    <property type="protein sequence ID" value="CCO22558.1"/>
    <property type="molecule type" value="Genomic_DNA"/>
</dbReference>
<dbReference type="PATRIC" id="fig|1121451.3.peg.542"/>
<name>L0R762_9BACT</name>
<accession>L0R762</accession>
<dbReference type="STRING" id="1121451.DESAM_20267"/>
<keyword evidence="2" id="KW-1185">Reference proteome</keyword>
<dbReference type="eggNOG" id="COG0727">
    <property type="taxonomic scope" value="Bacteria"/>
</dbReference>
<dbReference type="AlphaFoldDB" id="L0R762"/>
<evidence type="ECO:0008006" key="3">
    <source>
        <dbReference type="Google" id="ProtNLM"/>
    </source>
</evidence>
<sequence length="198" mass="22925">MKKMTRQAVFRKLDSLYERMASVYAETSAKIGFTCENCEDNCCTSYFQHHTYVEWLYLWQGLNKLPEAKRNEFIERSHDYVRNAQAMLETGVRPKIMCPLNDDGLCGVYKHRLMICRMHGVVNTLRQPNGRQLSFPGCFKCQDLTRDSENVPVLDRTPLYKELVGLEMGLLGNKIRSMPKVDYTLAEMIVMGPPDLTR</sequence>
<organism evidence="1 2">
    <name type="scientific">Maridesulfovibrio hydrothermalis AM13 = DSM 14728</name>
    <dbReference type="NCBI Taxonomy" id="1121451"/>
    <lineage>
        <taxon>Bacteria</taxon>
        <taxon>Pseudomonadati</taxon>
        <taxon>Thermodesulfobacteriota</taxon>
        <taxon>Desulfovibrionia</taxon>
        <taxon>Desulfovibrionales</taxon>
        <taxon>Desulfovibrionaceae</taxon>
        <taxon>Maridesulfovibrio</taxon>
    </lineage>
</organism>
<dbReference type="OrthoDB" id="5430968at2"/>
<reference evidence="1 2" key="1">
    <citation type="submission" date="2012-10" db="EMBL/GenBank/DDBJ databases">
        <authorList>
            <person name="Genoscope - CEA"/>
        </authorList>
    </citation>
    <scope>NUCLEOTIDE SEQUENCE [LARGE SCALE GENOMIC DNA]</scope>
    <source>
        <strain evidence="2">AM13 / DSM 14728</strain>
    </source>
</reference>
<dbReference type="Proteomes" id="UP000010808">
    <property type="component" value="Chromosome"/>
</dbReference>
<dbReference type="HOGENOM" id="CLU_1364398_0_0_7"/>
<gene>
    <name evidence="1" type="ORF">DESAM_20267</name>
</gene>
<evidence type="ECO:0000313" key="1">
    <source>
        <dbReference type="EMBL" id="CCO22558.1"/>
    </source>
</evidence>
<protein>
    <recommendedName>
        <fullName evidence="3">Zinc-or iron-chelating domain-containing protein</fullName>
    </recommendedName>
</protein>
<evidence type="ECO:0000313" key="2">
    <source>
        <dbReference type="Proteomes" id="UP000010808"/>
    </source>
</evidence>